<dbReference type="GO" id="GO:0016747">
    <property type="term" value="F:acyltransferase activity, transferring groups other than amino-acyl groups"/>
    <property type="evidence" value="ECO:0007669"/>
    <property type="project" value="InterPro"/>
</dbReference>
<dbReference type="EC" id="2.3.1.-" evidence="2"/>
<comment type="caution">
    <text evidence="2">The sequence shown here is derived from an EMBL/GenBank/DDBJ whole genome shotgun (WGS) entry which is preliminary data.</text>
</comment>
<dbReference type="SUPFAM" id="SSF55729">
    <property type="entry name" value="Acyl-CoA N-acyltransferases (Nat)"/>
    <property type="match status" value="1"/>
</dbReference>
<protein>
    <submittedName>
        <fullName evidence="2">GNAT family N-acetyltransferase</fullName>
        <ecNumber evidence="2">2.3.1.-</ecNumber>
    </submittedName>
</protein>
<proteinExistence type="predicted"/>
<dbReference type="PROSITE" id="PS51186">
    <property type="entry name" value="GNAT"/>
    <property type="match status" value="1"/>
</dbReference>
<dbReference type="PANTHER" id="PTHR39173">
    <property type="entry name" value="ACETYLTRANSFERASE"/>
    <property type="match status" value="1"/>
</dbReference>
<name>A0AAW7YEI0_9GAMM</name>
<dbReference type="AlphaFoldDB" id="A0AAW7YEI0"/>
<feature type="domain" description="N-acetyltransferase" evidence="1">
    <location>
        <begin position="12"/>
        <end position="164"/>
    </location>
</feature>
<sequence length="164" mass="18796">MEITKADIGHAELFKNYAEDCVQEGLELYDEAKLDSYAYLKKRIAYSEGKELPAGWAPISTYFYIESGIICGSIRFRHGTNEYIENVIGHIGYDTLARARGCGVATKMLRWIVNNIIEHRVIITCDEDNTASSRVIEKCGGEYLSTFYCEDEQRNVLRYQLERT</sequence>
<keyword evidence="2" id="KW-0012">Acyltransferase</keyword>
<dbReference type="Proteomes" id="UP001170624">
    <property type="component" value="Unassembled WGS sequence"/>
</dbReference>
<evidence type="ECO:0000313" key="2">
    <source>
        <dbReference type="EMBL" id="MDO6545417.1"/>
    </source>
</evidence>
<dbReference type="RefSeq" id="WP_303502068.1">
    <property type="nucleotide sequence ID" value="NZ_JAUOPU010000051.1"/>
</dbReference>
<dbReference type="Gene3D" id="3.40.630.30">
    <property type="match status" value="1"/>
</dbReference>
<gene>
    <name evidence="2" type="ORF">Q4568_23030</name>
</gene>
<dbReference type="Pfam" id="PF13302">
    <property type="entry name" value="Acetyltransf_3"/>
    <property type="match status" value="1"/>
</dbReference>
<dbReference type="InterPro" id="IPR000182">
    <property type="entry name" value="GNAT_dom"/>
</dbReference>
<keyword evidence="2" id="KW-0808">Transferase</keyword>
<dbReference type="EMBL" id="JAUOPU010000051">
    <property type="protein sequence ID" value="MDO6545417.1"/>
    <property type="molecule type" value="Genomic_DNA"/>
</dbReference>
<accession>A0AAW7YEI0</accession>
<dbReference type="InterPro" id="IPR016181">
    <property type="entry name" value="Acyl_CoA_acyltransferase"/>
</dbReference>
<dbReference type="PANTHER" id="PTHR39173:SF1">
    <property type="entry name" value="ACETYLTRANSFERASE"/>
    <property type="match status" value="1"/>
</dbReference>
<reference evidence="2" key="1">
    <citation type="submission" date="2023-07" db="EMBL/GenBank/DDBJ databases">
        <title>Genome content predicts the carbon catabolic preferences of heterotrophic bacteria.</title>
        <authorList>
            <person name="Gralka M."/>
        </authorList>
    </citation>
    <scope>NUCLEOTIDE SEQUENCE</scope>
    <source>
        <strain evidence="2">G2M05</strain>
    </source>
</reference>
<evidence type="ECO:0000313" key="3">
    <source>
        <dbReference type="Proteomes" id="UP001170624"/>
    </source>
</evidence>
<evidence type="ECO:0000259" key="1">
    <source>
        <dbReference type="PROSITE" id="PS51186"/>
    </source>
</evidence>
<organism evidence="2 3">
    <name type="scientific">Photobacterium sanguinicancri</name>
    <dbReference type="NCBI Taxonomy" id="875932"/>
    <lineage>
        <taxon>Bacteria</taxon>
        <taxon>Pseudomonadati</taxon>
        <taxon>Pseudomonadota</taxon>
        <taxon>Gammaproteobacteria</taxon>
        <taxon>Vibrionales</taxon>
        <taxon>Vibrionaceae</taxon>
        <taxon>Photobacterium</taxon>
    </lineage>
</organism>